<organism evidence="1 2">
    <name type="scientific">Vibrio phage VH1_2019</name>
    <dbReference type="NCBI Taxonomy" id="2686307"/>
    <lineage>
        <taxon>Viruses</taxon>
        <taxon>Duplodnaviria</taxon>
        <taxon>Heunggongvirae</taxon>
        <taxon>Uroviricota</taxon>
        <taxon>Caudoviricetes</taxon>
        <taxon>Pantevenvirales</taxon>
        <taxon>Straboviridae</taxon>
        <taxon>Schizotequatrovirus</taxon>
        <taxon>Schizotequatrovirus KVP40</taxon>
    </lineage>
</organism>
<protein>
    <submittedName>
        <fullName evidence="1">Uncharacterized protein</fullName>
    </submittedName>
</protein>
<evidence type="ECO:0000313" key="2">
    <source>
        <dbReference type="Proteomes" id="UP000464957"/>
    </source>
</evidence>
<gene>
    <name evidence="1" type="ORF">VH12019_00055</name>
</gene>
<dbReference type="EMBL" id="MN794232">
    <property type="protein sequence ID" value="QHJ74382.1"/>
    <property type="molecule type" value="Genomic_DNA"/>
</dbReference>
<reference evidence="1 2" key="1">
    <citation type="submission" date="2019-12" db="EMBL/GenBank/DDBJ databases">
        <authorList>
            <person name="Harris M."/>
            <person name="Ho T.C."/>
            <person name="Fruchtman H."/>
            <person name="Garin M."/>
            <person name="Kubatin V."/>
            <person name="Lu T."/>
            <person name="Xue L."/>
            <person name="Marr M.T."/>
        </authorList>
    </citation>
    <scope>NUCLEOTIDE SEQUENCE [LARGE SCALE GENOMIC DNA]</scope>
</reference>
<accession>A0A6B9SYX9</accession>
<sequence length="197" mass="23267">MHKMTVHVCDYCDFQSILPKEVEAHEKRCAQHNMFLKVKGIQQAQAHAYLDTIRLRACSFKHLFEIIQDEEDMIIEAVQVLHFYGEERKAPRMMNFKWKYCHFCHEYEQFREQRKTHSAPVGEKTCPMWSENKEDIKSGLACAIECIWEHQGSRKSVDRYRNYLGYIPGVNTGSGGGVDKVHYYLTLWKDDFPLIQK</sequence>
<dbReference type="Proteomes" id="UP000464957">
    <property type="component" value="Segment"/>
</dbReference>
<evidence type="ECO:0000313" key="1">
    <source>
        <dbReference type="EMBL" id="QHJ74382.1"/>
    </source>
</evidence>
<proteinExistence type="predicted"/>
<name>A0A6B9SYX9_9CAUD</name>